<sequence>MSIEVAPLGPDDGRHALEIRSLSMAADVPDFPPPCEKGFFAGLVDPWPGIHLVRALARLDGEPAGYLELRLPYLDNTGTADLTLDVTPAARRRGVGRALLAHAEEVSRADGRKHLIGESVFALPGGPARPSDGHAFARARGADLALTDVRRRLDVSSLDHAALDALVDTSWPHASGYSLVRWSGTTPEEHAADQAYLEGRLMSDAPTGDLAVEGMKIDTARLREFEAARERRGRRTYTTAARHDASGKLVAITAIELNDAPDWHAFQQITLVDSDHRGHRLGALVKVENLRAVLAAEPALRAIDTWNASVNAHMVAINEAIGFRPVDEWHSWQIAL</sequence>
<proteinExistence type="predicted"/>
<protein>
    <submittedName>
        <fullName evidence="2">Acetyltransferase (GNAT) family protein</fullName>
    </submittedName>
</protein>
<keyword evidence="2" id="KW-0808">Transferase</keyword>
<dbReference type="AlphaFoldDB" id="A0A239P3X2"/>
<dbReference type="Pfam" id="PF00583">
    <property type="entry name" value="Acetyltransf_1"/>
    <property type="match status" value="1"/>
</dbReference>
<dbReference type="CDD" id="cd04301">
    <property type="entry name" value="NAT_SF"/>
    <property type="match status" value="1"/>
</dbReference>
<evidence type="ECO:0000313" key="3">
    <source>
        <dbReference type="Proteomes" id="UP000198362"/>
    </source>
</evidence>
<dbReference type="RefSeq" id="WP_425426854.1">
    <property type="nucleotide sequence ID" value="NZ_FZPH01000013.1"/>
</dbReference>
<accession>A0A239P3X2</accession>
<dbReference type="Proteomes" id="UP000198362">
    <property type="component" value="Unassembled WGS sequence"/>
</dbReference>
<dbReference type="SUPFAM" id="SSF55729">
    <property type="entry name" value="Acyl-CoA N-acyltransferases (Nat)"/>
    <property type="match status" value="2"/>
</dbReference>
<name>A0A239P3X2_9ACTN</name>
<dbReference type="EMBL" id="FZPH01000013">
    <property type="protein sequence ID" value="SNT61837.1"/>
    <property type="molecule type" value="Genomic_DNA"/>
</dbReference>
<feature type="domain" description="N-acetyltransferase" evidence="1">
    <location>
        <begin position="3"/>
        <end position="203"/>
    </location>
</feature>
<dbReference type="GO" id="GO:0016747">
    <property type="term" value="F:acyltransferase activity, transferring groups other than amino-acyl groups"/>
    <property type="evidence" value="ECO:0007669"/>
    <property type="project" value="InterPro"/>
</dbReference>
<dbReference type="InterPro" id="IPR016181">
    <property type="entry name" value="Acyl_CoA_acyltransferase"/>
</dbReference>
<evidence type="ECO:0000313" key="2">
    <source>
        <dbReference type="EMBL" id="SNT61837.1"/>
    </source>
</evidence>
<dbReference type="InterPro" id="IPR000182">
    <property type="entry name" value="GNAT_dom"/>
</dbReference>
<evidence type="ECO:0000259" key="1">
    <source>
        <dbReference type="PROSITE" id="PS51186"/>
    </source>
</evidence>
<reference evidence="2 3" key="1">
    <citation type="submission" date="2017-06" db="EMBL/GenBank/DDBJ databases">
        <authorList>
            <person name="Kim H.J."/>
            <person name="Triplett B.A."/>
        </authorList>
    </citation>
    <scope>NUCLEOTIDE SEQUENCE [LARGE SCALE GENOMIC DNA]</scope>
    <source>
        <strain evidence="2 3">CGMCC 4.5593</strain>
    </source>
</reference>
<gene>
    <name evidence="2" type="ORF">SAMN05421812_113212</name>
</gene>
<keyword evidence="3" id="KW-1185">Reference proteome</keyword>
<dbReference type="Gene3D" id="3.40.630.30">
    <property type="match status" value="1"/>
</dbReference>
<dbReference type="PROSITE" id="PS51186">
    <property type="entry name" value="GNAT"/>
    <property type="match status" value="1"/>
</dbReference>
<organism evidence="2 3">
    <name type="scientific">Asanoa hainanensis</name>
    <dbReference type="NCBI Taxonomy" id="560556"/>
    <lineage>
        <taxon>Bacteria</taxon>
        <taxon>Bacillati</taxon>
        <taxon>Actinomycetota</taxon>
        <taxon>Actinomycetes</taxon>
        <taxon>Micromonosporales</taxon>
        <taxon>Micromonosporaceae</taxon>
        <taxon>Asanoa</taxon>
    </lineage>
</organism>